<feature type="region of interest" description="Disordered" evidence="4">
    <location>
        <begin position="544"/>
        <end position="576"/>
    </location>
</feature>
<feature type="region of interest" description="Disordered" evidence="4">
    <location>
        <begin position="1"/>
        <end position="48"/>
    </location>
</feature>
<gene>
    <name evidence="6" type="ORF">L9F63_007604</name>
</gene>
<feature type="compositionally biased region" description="Low complexity" evidence="4">
    <location>
        <begin position="562"/>
        <end position="576"/>
    </location>
</feature>
<evidence type="ECO:0000256" key="1">
    <source>
        <dbReference type="ARBA" id="ARBA00023015"/>
    </source>
</evidence>
<proteinExistence type="predicted"/>
<reference evidence="6" key="2">
    <citation type="submission" date="2023-05" db="EMBL/GenBank/DDBJ databases">
        <authorList>
            <person name="Fouks B."/>
        </authorList>
    </citation>
    <scope>NUCLEOTIDE SEQUENCE</scope>
    <source>
        <strain evidence="6">Stay&amp;Tobe</strain>
        <tissue evidence="6">Testes</tissue>
    </source>
</reference>
<feature type="compositionally biased region" description="Polar residues" evidence="4">
    <location>
        <begin position="645"/>
        <end position="656"/>
    </location>
</feature>
<feature type="region of interest" description="Disordered" evidence="4">
    <location>
        <begin position="765"/>
        <end position="790"/>
    </location>
</feature>
<dbReference type="PANTHER" id="PTHR22970">
    <property type="entry name" value="AT-RICH INTERACTIVE DOMAIN-CONTAINING PROTEIN 2"/>
    <property type="match status" value="1"/>
</dbReference>
<feature type="compositionally biased region" description="Polar residues" evidence="4">
    <location>
        <begin position="304"/>
        <end position="316"/>
    </location>
</feature>
<feature type="compositionally biased region" description="Polar residues" evidence="4">
    <location>
        <begin position="152"/>
        <end position="179"/>
    </location>
</feature>
<dbReference type="EMBL" id="JASPKZ010009832">
    <property type="protein sequence ID" value="KAJ9575534.1"/>
    <property type="molecule type" value="Genomic_DNA"/>
</dbReference>
<feature type="region of interest" description="Disordered" evidence="4">
    <location>
        <begin position="62"/>
        <end position="87"/>
    </location>
</feature>
<evidence type="ECO:0000256" key="3">
    <source>
        <dbReference type="ARBA" id="ARBA00023242"/>
    </source>
</evidence>
<dbReference type="InterPro" id="IPR052406">
    <property type="entry name" value="Chromatin_Remodeling_Comp"/>
</dbReference>
<feature type="compositionally biased region" description="Low complexity" evidence="4">
    <location>
        <begin position="544"/>
        <end position="554"/>
    </location>
</feature>
<feature type="compositionally biased region" description="Polar residues" evidence="4">
    <location>
        <begin position="329"/>
        <end position="339"/>
    </location>
</feature>
<dbReference type="PROSITE" id="PS00028">
    <property type="entry name" value="ZINC_FINGER_C2H2_1"/>
    <property type="match status" value="1"/>
</dbReference>
<keyword evidence="1" id="KW-0805">Transcription regulation</keyword>
<dbReference type="InterPro" id="IPR013087">
    <property type="entry name" value="Znf_C2H2_type"/>
</dbReference>
<sequence length="1064" mass="115625">LCKLSPIRKDEKVTQRQQQQRLLQQQLQSQIKESTSPPPQTPAANNIQGKVIAVRTSRINGARTPLQAQTQTPVEQGKEAGGENMTNSVTISATSTATSVITSTRTITENHVSAPALALRGRREPPQPPPPPLAPLSNSRITPRLDIEDSDSTGNNSLASSSRDCSGTGAGNISSTDDGENSLTSFEGLLLNGIPHSLDIDAASNDSTKSLMLADLLEKKVDKKEPMLNGVLGKELRIGEKGLELVENHLEKVLKESCVGKSSDEFKTQTQTVQGVKRPASDNPRAEDGQSEAKRPHLEHESAVNGTASPSEQNPTPSSPRDRNKSPDSNESGDTSEVVNASPSAANLYAALAASALEDEPDLELPPPPPTQVLVQSASGLRQAVFLGQGVESAAQQQLIVTAAPRQIIVSQGQLAPQGQVLITAGGHQAVPVLSSSGQFILSQAPAQLVQAGSGQGGQYIVSTGSSSGQAHYVVAQPQTALVQGQTQTVLVAQTPQQQGTGTKTIIILQPQSSPAATHHQKVVVTPQGQPVVVTQVPRPILQSPAISNPSSASIPPPALVPTSNAPPSSSSPLTSTAITSTTIVRGAPPALVTSTGTSTSLPPSQSVTPTSIATTMPRPSISPTPSAIIGSPRATPVKLPQPTRIVTTTRPSPISSPLPEGSADKTTPRNPKLASQPTTPQSRLQTTGSTADQVFLCEWRGCMRSFKSANEVYMHACEAHCPLGSEEIQCLWERCDAMKRKRFSLMTHLYDRHCNADKMEMGLRRRQLSQSGRSEIPPPQPPPPHPGYAPNAAFHAIKRHALEFVNPKEMMDDNEGPVTKSIRLTSSLILRNLVIYSTNGRRCMRNKTNLTELTINSDCIDQINSFKYLGTILNDNNTVEEEIKTRISQGNKAYCANFDIFKSKLISKNVKFKLYTAIIRPIICYGAETWVLKEADKLRLLTFERKIFRRVLGPVKENGNWRLRRNDELYLKNNKENIVSFIKSKRLQWFGHTLRMPKGRLPNDILNWKPQGTRPRGRPKDRWEDDVIEDLREMGIFDLKSTAQDRKKWHKLVEKAKTFHWKS</sequence>
<feature type="region of interest" description="Disordered" evidence="4">
    <location>
        <begin position="588"/>
        <end position="689"/>
    </location>
</feature>
<evidence type="ECO:0000313" key="7">
    <source>
        <dbReference type="Proteomes" id="UP001233999"/>
    </source>
</evidence>
<feature type="region of interest" description="Disordered" evidence="4">
    <location>
        <begin position="119"/>
        <end position="179"/>
    </location>
</feature>
<feature type="compositionally biased region" description="Pro residues" evidence="4">
    <location>
        <begin position="777"/>
        <end position="788"/>
    </location>
</feature>
<comment type="caution">
    <text evidence="6">The sequence shown here is derived from an EMBL/GenBank/DDBJ whole genome shotgun (WGS) entry which is preliminary data.</text>
</comment>
<feature type="compositionally biased region" description="Basic and acidic residues" evidence="4">
    <location>
        <begin position="284"/>
        <end position="302"/>
    </location>
</feature>
<feature type="region of interest" description="Disordered" evidence="4">
    <location>
        <begin position="260"/>
        <end position="339"/>
    </location>
</feature>
<evidence type="ECO:0000256" key="4">
    <source>
        <dbReference type="SAM" id="MobiDB-lite"/>
    </source>
</evidence>
<feature type="compositionally biased region" description="Low complexity" evidence="4">
    <location>
        <begin position="594"/>
        <end position="607"/>
    </location>
</feature>
<dbReference type="AlphaFoldDB" id="A0AAD8E3M2"/>
<keyword evidence="2" id="KW-0804">Transcription</keyword>
<feature type="domain" description="C2H2-type" evidence="5">
    <location>
        <begin position="698"/>
        <end position="721"/>
    </location>
</feature>
<keyword evidence="3" id="KW-0539">Nucleus</keyword>
<accession>A0AAD8E3M2</accession>
<dbReference type="Proteomes" id="UP001233999">
    <property type="component" value="Unassembled WGS sequence"/>
</dbReference>
<feature type="compositionally biased region" description="Polar residues" evidence="4">
    <location>
        <begin position="669"/>
        <end position="689"/>
    </location>
</feature>
<organism evidence="6 7">
    <name type="scientific">Diploptera punctata</name>
    <name type="common">Pacific beetle cockroach</name>
    <dbReference type="NCBI Taxonomy" id="6984"/>
    <lineage>
        <taxon>Eukaryota</taxon>
        <taxon>Metazoa</taxon>
        <taxon>Ecdysozoa</taxon>
        <taxon>Arthropoda</taxon>
        <taxon>Hexapoda</taxon>
        <taxon>Insecta</taxon>
        <taxon>Pterygota</taxon>
        <taxon>Neoptera</taxon>
        <taxon>Polyneoptera</taxon>
        <taxon>Dictyoptera</taxon>
        <taxon>Blattodea</taxon>
        <taxon>Blaberoidea</taxon>
        <taxon>Blaberidae</taxon>
        <taxon>Diplopterinae</taxon>
        <taxon>Diploptera</taxon>
    </lineage>
</organism>
<evidence type="ECO:0000256" key="2">
    <source>
        <dbReference type="ARBA" id="ARBA00023163"/>
    </source>
</evidence>
<name>A0AAD8E3M2_DIPPU</name>
<evidence type="ECO:0000259" key="5">
    <source>
        <dbReference type="PROSITE" id="PS00028"/>
    </source>
</evidence>
<keyword evidence="7" id="KW-1185">Reference proteome</keyword>
<evidence type="ECO:0000313" key="6">
    <source>
        <dbReference type="EMBL" id="KAJ9575534.1"/>
    </source>
</evidence>
<reference evidence="6" key="1">
    <citation type="journal article" date="2023" name="IScience">
        <title>Live-bearing cockroach genome reveals convergent evolutionary mechanisms linked to viviparity in insects and beyond.</title>
        <authorList>
            <person name="Fouks B."/>
            <person name="Harrison M.C."/>
            <person name="Mikhailova A.A."/>
            <person name="Marchal E."/>
            <person name="English S."/>
            <person name="Carruthers M."/>
            <person name="Jennings E.C."/>
            <person name="Chiamaka E.L."/>
            <person name="Frigard R.A."/>
            <person name="Pippel M."/>
            <person name="Attardo G.M."/>
            <person name="Benoit J.B."/>
            <person name="Bornberg-Bauer E."/>
            <person name="Tobe S.S."/>
        </authorList>
    </citation>
    <scope>NUCLEOTIDE SEQUENCE</scope>
    <source>
        <strain evidence="6">Stay&amp;Tobe</strain>
    </source>
</reference>
<dbReference type="PANTHER" id="PTHR22970:SF14">
    <property type="entry name" value="AT-RICH INTERACTIVE DOMAIN-CONTAINING PROTEIN 2"/>
    <property type="match status" value="1"/>
</dbReference>
<feature type="compositionally biased region" description="Low complexity" evidence="4">
    <location>
        <begin position="15"/>
        <end position="28"/>
    </location>
</feature>
<protein>
    <recommendedName>
        <fullName evidence="5">C2H2-type domain-containing protein</fullName>
    </recommendedName>
</protein>
<feature type="non-terminal residue" evidence="6">
    <location>
        <position position="1064"/>
    </location>
</feature>